<proteinExistence type="predicted"/>
<name>A0A9W7B144_9STRA</name>
<evidence type="ECO:0000256" key="1">
    <source>
        <dbReference type="SAM" id="Phobius"/>
    </source>
</evidence>
<dbReference type="Proteomes" id="UP001165085">
    <property type="component" value="Unassembled WGS sequence"/>
</dbReference>
<protein>
    <submittedName>
        <fullName evidence="2">Uncharacterized protein</fullName>
    </submittedName>
</protein>
<accession>A0A9W7B144</accession>
<feature type="transmembrane region" description="Helical" evidence="1">
    <location>
        <begin position="184"/>
        <end position="204"/>
    </location>
</feature>
<evidence type="ECO:0000313" key="2">
    <source>
        <dbReference type="EMBL" id="GMH81896.1"/>
    </source>
</evidence>
<feature type="transmembrane region" description="Helical" evidence="1">
    <location>
        <begin position="231"/>
        <end position="249"/>
    </location>
</feature>
<reference evidence="3" key="1">
    <citation type="journal article" date="2023" name="Commun. Biol.">
        <title>Genome analysis of Parmales, the sister group of diatoms, reveals the evolutionary specialization of diatoms from phago-mixotrophs to photoautotrophs.</title>
        <authorList>
            <person name="Ban H."/>
            <person name="Sato S."/>
            <person name="Yoshikawa S."/>
            <person name="Yamada K."/>
            <person name="Nakamura Y."/>
            <person name="Ichinomiya M."/>
            <person name="Sato N."/>
            <person name="Blanc-Mathieu R."/>
            <person name="Endo H."/>
            <person name="Kuwata A."/>
            <person name="Ogata H."/>
        </authorList>
    </citation>
    <scope>NUCLEOTIDE SEQUENCE [LARGE SCALE GENOMIC DNA]</scope>
    <source>
        <strain evidence="3">NIES 3701</strain>
    </source>
</reference>
<dbReference type="OrthoDB" id="186615at2759"/>
<evidence type="ECO:0000313" key="3">
    <source>
        <dbReference type="Proteomes" id="UP001165085"/>
    </source>
</evidence>
<sequence>MLNFGIEVGWKCTVYVMERTKCDIQDVVIGFLSWYCVCISVIIRLMQGSASSVGESLIFEVAGTVSELVTADSLLQGMTPWEDMFGLLKSIVRKRPGVNAVQPEGVKATPSTPPTPVQNRVRVKRSLSTKEDRRKWKLQFCETTMHLLLLSELLALLVSSYFWLIMRANPGDPGSPAIPNSQTLANMGVMIFGEFVVTDGIIGYSSHKFKRYTVDLPLSWSDFKTSKSARLWYFTIIMGMYASCIVLNLPTNMCYTSPADNELNWALTSCPAIPKDITEMSRVGEVYKGEYEGR</sequence>
<dbReference type="EMBL" id="BRXY01000263">
    <property type="protein sequence ID" value="GMH81896.1"/>
    <property type="molecule type" value="Genomic_DNA"/>
</dbReference>
<gene>
    <name evidence="2" type="ORF">TrST_g5828</name>
</gene>
<feature type="transmembrane region" description="Helical" evidence="1">
    <location>
        <begin position="143"/>
        <end position="164"/>
    </location>
</feature>
<comment type="caution">
    <text evidence="2">The sequence shown here is derived from an EMBL/GenBank/DDBJ whole genome shotgun (WGS) entry which is preliminary data.</text>
</comment>
<keyword evidence="1" id="KW-0812">Transmembrane</keyword>
<keyword evidence="1" id="KW-0472">Membrane</keyword>
<organism evidence="2 3">
    <name type="scientific">Triparma strigata</name>
    <dbReference type="NCBI Taxonomy" id="1606541"/>
    <lineage>
        <taxon>Eukaryota</taxon>
        <taxon>Sar</taxon>
        <taxon>Stramenopiles</taxon>
        <taxon>Ochrophyta</taxon>
        <taxon>Bolidophyceae</taxon>
        <taxon>Parmales</taxon>
        <taxon>Triparmaceae</taxon>
        <taxon>Triparma</taxon>
    </lineage>
</organism>
<feature type="transmembrane region" description="Helical" evidence="1">
    <location>
        <begin position="27"/>
        <end position="46"/>
    </location>
</feature>
<keyword evidence="3" id="KW-1185">Reference proteome</keyword>
<keyword evidence="1" id="KW-1133">Transmembrane helix</keyword>
<dbReference type="AlphaFoldDB" id="A0A9W7B144"/>